<name>A0A4Q2SY93_9ACTN</name>
<dbReference type="OrthoDB" id="3787220at2"/>
<keyword evidence="2" id="KW-0732">Signal</keyword>
<reference evidence="3 4" key="1">
    <citation type="submission" date="2019-01" db="EMBL/GenBank/DDBJ databases">
        <title>Novel species of Nocardioides.</title>
        <authorList>
            <person name="Liu Q."/>
            <person name="X Y.-H."/>
        </authorList>
    </citation>
    <scope>NUCLEOTIDE SEQUENCE [LARGE SCALE GENOMIC DNA]</scope>
    <source>
        <strain evidence="3 4">HLT2-9</strain>
    </source>
</reference>
<dbReference type="Proteomes" id="UP000291101">
    <property type="component" value="Unassembled WGS sequence"/>
</dbReference>
<dbReference type="AlphaFoldDB" id="A0A4Q2SY93"/>
<keyword evidence="4" id="KW-1185">Reference proteome</keyword>
<proteinExistence type="predicted"/>
<evidence type="ECO:0000256" key="1">
    <source>
        <dbReference type="SAM" id="MobiDB-lite"/>
    </source>
</evidence>
<accession>A0A4Q2SY93</accession>
<feature type="region of interest" description="Disordered" evidence="1">
    <location>
        <begin position="27"/>
        <end position="79"/>
    </location>
</feature>
<dbReference type="PROSITE" id="PS51257">
    <property type="entry name" value="PROKAR_LIPOPROTEIN"/>
    <property type="match status" value="1"/>
</dbReference>
<dbReference type="RefSeq" id="WP_129427311.1">
    <property type="nucleotide sequence ID" value="NZ_SDWV01000012.1"/>
</dbReference>
<evidence type="ECO:0000313" key="3">
    <source>
        <dbReference type="EMBL" id="RYC10441.1"/>
    </source>
</evidence>
<feature type="chain" id="PRO_5038928941" description="Lipoprotein" evidence="2">
    <location>
        <begin position="30"/>
        <end position="199"/>
    </location>
</feature>
<gene>
    <name evidence="3" type="ORF">EUA94_13020</name>
</gene>
<feature type="compositionally biased region" description="Low complexity" evidence="1">
    <location>
        <begin position="37"/>
        <end position="69"/>
    </location>
</feature>
<comment type="caution">
    <text evidence="3">The sequence shown here is derived from an EMBL/GenBank/DDBJ whole genome shotgun (WGS) entry which is preliminary data.</text>
</comment>
<evidence type="ECO:0000256" key="2">
    <source>
        <dbReference type="SAM" id="SignalP"/>
    </source>
</evidence>
<organism evidence="3 4">
    <name type="scientific">Nocardioides zhouii</name>
    <dbReference type="NCBI Taxonomy" id="1168729"/>
    <lineage>
        <taxon>Bacteria</taxon>
        <taxon>Bacillati</taxon>
        <taxon>Actinomycetota</taxon>
        <taxon>Actinomycetes</taxon>
        <taxon>Propionibacteriales</taxon>
        <taxon>Nocardioidaceae</taxon>
        <taxon>Nocardioides</taxon>
    </lineage>
</organism>
<protein>
    <recommendedName>
        <fullName evidence="5">Lipoprotein</fullName>
    </recommendedName>
</protein>
<feature type="signal peptide" evidence="2">
    <location>
        <begin position="1"/>
        <end position="29"/>
    </location>
</feature>
<sequence length="199" mass="19513">MTTSLRRSGVRTRTAALLTSLALTAGVSACSGDDGGDTATDPDATSDSASSTPSPSEDSPSETPTETASDGGGPGTAQAIDAIGSAGVTKATMVHATEVGGSASTLAFVLDTDQAINDFVGQFDAAFAPSIGAAIGAESGLAPDATPYAATVAVGCDDPRNVAIDAGEAGFEVVPKLPKNGVQCLAPMTYVVVFTVPDA</sequence>
<dbReference type="EMBL" id="SDWV01000012">
    <property type="protein sequence ID" value="RYC10441.1"/>
    <property type="molecule type" value="Genomic_DNA"/>
</dbReference>
<evidence type="ECO:0008006" key="5">
    <source>
        <dbReference type="Google" id="ProtNLM"/>
    </source>
</evidence>
<evidence type="ECO:0000313" key="4">
    <source>
        <dbReference type="Proteomes" id="UP000291101"/>
    </source>
</evidence>